<evidence type="ECO:0000259" key="2">
    <source>
        <dbReference type="Pfam" id="PF03413"/>
    </source>
</evidence>
<evidence type="ECO:0000313" key="3">
    <source>
        <dbReference type="EMBL" id="MFD0958234.1"/>
    </source>
</evidence>
<comment type="caution">
    <text evidence="3">The sequence shown here is derived from an EMBL/GenBank/DDBJ whole genome shotgun (WGS) entry which is preliminary data.</text>
</comment>
<dbReference type="InterPro" id="IPR025711">
    <property type="entry name" value="PepSY"/>
</dbReference>
<feature type="region of interest" description="Disordered" evidence="1">
    <location>
        <begin position="244"/>
        <end position="266"/>
    </location>
</feature>
<evidence type="ECO:0000256" key="1">
    <source>
        <dbReference type="SAM" id="MobiDB-lite"/>
    </source>
</evidence>
<feature type="compositionally biased region" description="Acidic residues" evidence="1">
    <location>
        <begin position="245"/>
        <end position="255"/>
    </location>
</feature>
<proteinExistence type="predicted"/>
<feature type="domain" description="PepSY" evidence="2">
    <location>
        <begin position="187"/>
        <end position="243"/>
    </location>
</feature>
<keyword evidence="4" id="KW-1185">Reference proteome</keyword>
<protein>
    <submittedName>
        <fullName evidence="3">PepSY domain-containing protein</fullName>
    </submittedName>
</protein>
<gene>
    <name evidence="3" type="ORF">ACFQ2I_02395</name>
</gene>
<organism evidence="3 4">
    <name type="scientific">Paenibacillus chungangensis</name>
    <dbReference type="NCBI Taxonomy" id="696535"/>
    <lineage>
        <taxon>Bacteria</taxon>
        <taxon>Bacillati</taxon>
        <taxon>Bacillota</taxon>
        <taxon>Bacilli</taxon>
        <taxon>Bacillales</taxon>
        <taxon>Paenibacillaceae</taxon>
        <taxon>Paenibacillus</taxon>
    </lineage>
</organism>
<reference evidence="4" key="1">
    <citation type="journal article" date="2019" name="Int. J. Syst. Evol. Microbiol.">
        <title>The Global Catalogue of Microorganisms (GCM) 10K type strain sequencing project: providing services to taxonomists for standard genome sequencing and annotation.</title>
        <authorList>
            <consortium name="The Broad Institute Genomics Platform"/>
            <consortium name="The Broad Institute Genome Sequencing Center for Infectious Disease"/>
            <person name="Wu L."/>
            <person name="Ma J."/>
        </authorList>
    </citation>
    <scope>NUCLEOTIDE SEQUENCE [LARGE SCALE GENOMIC DNA]</scope>
    <source>
        <strain evidence="4">CCUG 59129</strain>
    </source>
</reference>
<dbReference type="Proteomes" id="UP001596989">
    <property type="component" value="Unassembled WGS sequence"/>
</dbReference>
<name>A0ABW3HLE9_9BACL</name>
<dbReference type="RefSeq" id="WP_377561886.1">
    <property type="nucleotide sequence ID" value="NZ_JBHTJZ010000004.1"/>
</dbReference>
<sequence>MIARKLWWIAGGVLLASALVSATVFAWQPWRSPDLLTEQQVQTSVLEQYPGEIMQSKRHGELYLIRLQSEQGTYEMEVGAADGAIVAIQRLNGPGGGTSETDHGAHPELTPAPLPPDGPSGETGAGDGMAKPPATGSPVTQPPGTQPPVTEAPATKPPGTKPTTTNPPATQRPAETTPPATQPPVLLTEQQAAAIALKHVKGSGQVEDVQRGNDDDYLVDIEMTDGREAVVQVNMISGKILSITWDDDDDDDDGDSDTRSGDDDDD</sequence>
<dbReference type="Gene3D" id="3.10.450.40">
    <property type="match status" value="1"/>
</dbReference>
<accession>A0ABW3HLE9</accession>
<dbReference type="Pfam" id="PF03413">
    <property type="entry name" value="PepSY"/>
    <property type="match status" value="1"/>
</dbReference>
<feature type="compositionally biased region" description="Basic and acidic residues" evidence="1">
    <location>
        <begin position="256"/>
        <end position="266"/>
    </location>
</feature>
<dbReference type="PRINTS" id="PR01217">
    <property type="entry name" value="PRICHEXTENSN"/>
</dbReference>
<feature type="compositionally biased region" description="Low complexity" evidence="1">
    <location>
        <begin position="161"/>
        <end position="179"/>
    </location>
</feature>
<dbReference type="EMBL" id="JBHTJZ010000004">
    <property type="protein sequence ID" value="MFD0958234.1"/>
    <property type="molecule type" value="Genomic_DNA"/>
</dbReference>
<evidence type="ECO:0000313" key="4">
    <source>
        <dbReference type="Proteomes" id="UP001596989"/>
    </source>
</evidence>
<feature type="region of interest" description="Disordered" evidence="1">
    <location>
        <begin position="91"/>
        <end position="187"/>
    </location>
</feature>